<dbReference type="Gene3D" id="1.10.260.40">
    <property type="entry name" value="lambda repressor-like DNA-binding domains"/>
    <property type="match status" value="1"/>
</dbReference>
<keyword evidence="2 5" id="KW-0238">DNA-binding</keyword>
<dbReference type="Gene3D" id="3.40.50.2300">
    <property type="match status" value="2"/>
</dbReference>
<dbReference type="EMBL" id="CP139779">
    <property type="protein sequence ID" value="WQB70799.1"/>
    <property type="molecule type" value="Genomic_DNA"/>
</dbReference>
<evidence type="ECO:0000256" key="1">
    <source>
        <dbReference type="ARBA" id="ARBA00023015"/>
    </source>
</evidence>
<dbReference type="Proteomes" id="UP001324533">
    <property type="component" value="Chromosome"/>
</dbReference>
<organism evidence="5 6">
    <name type="scientific">Microbacterium invictum</name>
    <dbReference type="NCBI Taxonomy" id="515415"/>
    <lineage>
        <taxon>Bacteria</taxon>
        <taxon>Bacillati</taxon>
        <taxon>Actinomycetota</taxon>
        <taxon>Actinomycetes</taxon>
        <taxon>Micrococcales</taxon>
        <taxon>Microbacteriaceae</taxon>
        <taxon>Microbacterium</taxon>
    </lineage>
</organism>
<evidence type="ECO:0000313" key="6">
    <source>
        <dbReference type="Proteomes" id="UP001324533"/>
    </source>
</evidence>
<dbReference type="SUPFAM" id="SSF53822">
    <property type="entry name" value="Periplasmic binding protein-like I"/>
    <property type="match status" value="1"/>
</dbReference>
<dbReference type="InterPro" id="IPR000843">
    <property type="entry name" value="HTH_LacI"/>
</dbReference>
<name>A0ABZ0VBE5_9MICO</name>
<dbReference type="PANTHER" id="PTHR30146:SF153">
    <property type="entry name" value="LACTOSE OPERON REPRESSOR"/>
    <property type="match status" value="1"/>
</dbReference>
<dbReference type="PROSITE" id="PS00356">
    <property type="entry name" value="HTH_LACI_1"/>
    <property type="match status" value="1"/>
</dbReference>
<dbReference type="InterPro" id="IPR028082">
    <property type="entry name" value="Peripla_BP_I"/>
</dbReference>
<dbReference type="SUPFAM" id="SSF47413">
    <property type="entry name" value="lambda repressor-like DNA-binding domains"/>
    <property type="match status" value="1"/>
</dbReference>
<proteinExistence type="predicted"/>
<sequence>MIERRVTLRDVAQRTGVSVTTISKVLNGGGDVSPQTRALVEEHLDRSGYRRRLPQVGTGYIQIVVPGLTGDWVFGIVSGVHDAAARAGHGVAVVVNDDRDGGDPGWVDEALRRSAVAVVVLVDAVPEAARARLRARGIPFLLIDPSGDPTPDVPAVSSANWSGGLEAARHLLGLGHRRIAALTGPATSLPAIARVDGFRAAMTSAGVAVREDWVRFGGFTAESGEREARALLADPDDRPTAIFAGSDMQAVGVLDAAAAAGVAVPRDLSVVGFDDLTLSRYVRPRLTTIRQPLREMAAQATKTVLELVDHPNLERPRIELSTRLVVRESTAQPSR</sequence>
<reference evidence="5 6" key="1">
    <citation type="submission" date="2023-06" db="EMBL/GenBank/DDBJ databases">
        <title>Rock-solubilizing bacteria, Microbacterium invictum, promotes re-establishment of vegetation in rocky wasteland by accelerating rock bio-weathering and reshaping soil bacterial community.</title>
        <authorList>
            <person name="Liu C."/>
        </authorList>
    </citation>
    <scope>NUCLEOTIDE SEQUENCE [LARGE SCALE GENOMIC DNA]</scope>
    <source>
        <strain evidence="5 6">X-18</strain>
    </source>
</reference>
<accession>A0ABZ0VBE5</accession>
<evidence type="ECO:0000256" key="2">
    <source>
        <dbReference type="ARBA" id="ARBA00023125"/>
    </source>
</evidence>
<dbReference type="InterPro" id="IPR046335">
    <property type="entry name" value="LacI/GalR-like_sensor"/>
</dbReference>
<evidence type="ECO:0000256" key="3">
    <source>
        <dbReference type="ARBA" id="ARBA00023163"/>
    </source>
</evidence>
<dbReference type="CDD" id="cd01392">
    <property type="entry name" value="HTH_LacI"/>
    <property type="match status" value="1"/>
</dbReference>
<keyword evidence="6" id="KW-1185">Reference proteome</keyword>
<keyword evidence="1" id="KW-0805">Transcription regulation</keyword>
<keyword evidence="3" id="KW-0804">Transcription</keyword>
<dbReference type="GO" id="GO:0003677">
    <property type="term" value="F:DNA binding"/>
    <property type="evidence" value="ECO:0007669"/>
    <property type="project" value="UniProtKB-KW"/>
</dbReference>
<dbReference type="Pfam" id="PF13377">
    <property type="entry name" value="Peripla_BP_3"/>
    <property type="match status" value="1"/>
</dbReference>
<gene>
    <name evidence="5" type="ORF">T9R20_02240</name>
</gene>
<dbReference type="RefSeq" id="WP_322410935.1">
    <property type="nucleotide sequence ID" value="NZ_CP139779.1"/>
</dbReference>
<dbReference type="Pfam" id="PF00356">
    <property type="entry name" value="LacI"/>
    <property type="match status" value="1"/>
</dbReference>
<evidence type="ECO:0000313" key="5">
    <source>
        <dbReference type="EMBL" id="WQB70799.1"/>
    </source>
</evidence>
<feature type="domain" description="HTH lacI-type" evidence="4">
    <location>
        <begin position="6"/>
        <end position="51"/>
    </location>
</feature>
<dbReference type="PROSITE" id="PS50932">
    <property type="entry name" value="HTH_LACI_2"/>
    <property type="match status" value="1"/>
</dbReference>
<evidence type="ECO:0000259" key="4">
    <source>
        <dbReference type="PROSITE" id="PS50932"/>
    </source>
</evidence>
<dbReference type="InterPro" id="IPR010982">
    <property type="entry name" value="Lambda_DNA-bd_dom_sf"/>
</dbReference>
<protein>
    <submittedName>
        <fullName evidence="5">LacI family DNA-binding transcriptional regulator</fullName>
    </submittedName>
</protein>
<dbReference type="SMART" id="SM00354">
    <property type="entry name" value="HTH_LACI"/>
    <property type="match status" value="1"/>
</dbReference>
<dbReference type="PANTHER" id="PTHR30146">
    <property type="entry name" value="LACI-RELATED TRANSCRIPTIONAL REPRESSOR"/>
    <property type="match status" value="1"/>
</dbReference>